<feature type="compositionally biased region" description="Polar residues" evidence="8">
    <location>
        <begin position="162"/>
        <end position="172"/>
    </location>
</feature>
<gene>
    <name evidence="12" type="ORF">Cvel_7802</name>
</gene>
<keyword evidence="2 7" id="KW-0812">Transmembrane</keyword>
<dbReference type="CDD" id="cd04590">
    <property type="entry name" value="CBS_pair_CorC_HlyC_assoc"/>
    <property type="match status" value="1"/>
</dbReference>
<dbReference type="PROSITE" id="PS51846">
    <property type="entry name" value="CNNM"/>
    <property type="match status" value="1"/>
</dbReference>
<dbReference type="InterPro" id="IPR000644">
    <property type="entry name" value="CBS_dom"/>
</dbReference>
<evidence type="ECO:0000256" key="3">
    <source>
        <dbReference type="ARBA" id="ARBA00022737"/>
    </source>
</evidence>
<evidence type="ECO:0000259" key="11">
    <source>
        <dbReference type="PROSITE" id="PS51846"/>
    </source>
</evidence>
<evidence type="ECO:0000256" key="7">
    <source>
        <dbReference type="PROSITE-ProRule" id="PRU01193"/>
    </source>
</evidence>
<dbReference type="GO" id="GO:0005737">
    <property type="term" value="C:cytoplasm"/>
    <property type="evidence" value="ECO:0007669"/>
    <property type="project" value="TreeGrafter"/>
</dbReference>
<feature type="region of interest" description="Disordered" evidence="8">
    <location>
        <begin position="909"/>
        <end position="1034"/>
    </location>
</feature>
<dbReference type="GO" id="GO:0016020">
    <property type="term" value="C:membrane"/>
    <property type="evidence" value="ECO:0007669"/>
    <property type="project" value="UniProtKB-SubCell"/>
</dbReference>
<feature type="compositionally biased region" description="Polar residues" evidence="8">
    <location>
        <begin position="997"/>
        <end position="1006"/>
    </location>
</feature>
<evidence type="ECO:0000256" key="5">
    <source>
        <dbReference type="ARBA" id="ARBA00023136"/>
    </source>
</evidence>
<evidence type="ECO:0000259" key="10">
    <source>
        <dbReference type="PROSITE" id="PS51371"/>
    </source>
</evidence>
<dbReference type="InterPro" id="IPR045095">
    <property type="entry name" value="ACDP"/>
</dbReference>
<feature type="region of interest" description="Disordered" evidence="8">
    <location>
        <begin position="65"/>
        <end position="87"/>
    </location>
</feature>
<feature type="compositionally biased region" description="Acidic residues" evidence="8">
    <location>
        <begin position="115"/>
        <end position="128"/>
    </location>
</feature>
<evidence type="ECO:0000256" key="8">
    <source>
        <dbReference type="SAM" id="MobiDB-lite"/>
    </source>
</evidence>
<keyword evidence="4 7" id="KW-1133">Transmembrane helix</keyword>
<evidence type="ECO:0008006" key="13">
    <source>
        <dbReference type="Google" id="ProtNLM"/>
    </source>
</evidence>
<feature type="transmembrane region" description="Helical" evidence="9">
    <location>
        <begin position="279"/>
        <end position="304"/>
    </location>
</feature>
<keyword evidence="5 7" id="KW-0472">Membrane</keyword>
<comment type="subcellular location">
    <subcellularLocation>
        <location evidence="1">Membrane</location>
        <topology evidence="1">Multi-pass membrane protein</topology>
    </subcellularLocation>
</comment>
<feature type="domain" description="CNNM transmembrane" evidence="11">
    <location>
        <begin position="275"/>
        <end position="455"/>
    </location>
</feature>
<feature type="domain" description="CBS" evidence="10">
    <location>
        <begin position="552"/>
        <end position="626"/>
    </location>
</feature>
<dbReference type="GO" id="GO:0010960">
    <property type="term" value="P:magnesium ion homeostasis"/>
    <property type="evidence" value="ECO:0007669"/>
    <property type="project" value="InterPro"/>
</dbReference>
<feature type="region of interest" description="Disordered" evidence="8">
    <location>
        <begin position="678"/>
        <end position="770"/>
    </location>
</feature>
<dbReference type="Pfam" id="PF01595">
    <property type="entry name" value="CNNM"/>
    <property type="match status" value="1"/>
</dbReference>
<dbReference type="InterPro" id="IPR002550">
    <property type="entry name" value="CNNM"/>
</dbReference>
<evidence type="ECO:0000256" key="1">
    <source>
        <dbReference type="ARBA" id="ARBA00004141"/>
    </source>
</evidence>
<feature type="compositionally biased region" description="Acidic residues" evidence="8">
    <location>
        <begin position="257"/>
        <end position="268"/>
    </location>
</feature>
<dbReference type="FunFam" id="3.10.580.10:FF:000006">
    <property type="entry name" value="DUF21 and CBS domain protein"/>
    <property type="match status" value="1"/>
</dbReference>
<feature type="compositionally biased region" description="Basic and acidic residues" evidence="8">
    <location>
        <begin position="912"/>
        <end position="926"/>
    </location>
</feature>
<dbReference type="PANTHER" id="PTHR12064">
    <property type="entry name" value="METAL TRANSPORTER CNNM"/>
    <property type="match status" value="1"/>
</dbReference>
<feature type="compositionally biased region" description="Low complexity" evidence="8">
    <location>
        <begin position="732"/>
        <end position="749"/>
    </location>
</feature>
<organism evidence="12">
    <name type="scientific">Chromera velia CCMP2878</name>
    <dbReference type="NCBI Taxonomy" id="1169474"/>
    <lineage>
        <taxon>Eukaryota</taxon>
        <taxon>Sar</taxon>
        <taxon>Alveolata</taxon>
        <taxon>Colpodellida</taxon>
        <taxon>Chromeraceae</taxon>
        <taxon>Chromera</taxon>
    </lineage>
</organism>
<dbReference type="PROSITE" id="PS51371">
    <property type="entry name" value="CBS"/>
    <property type="match status" value="1"/>
</dbReference>
<feature type="compositionally biased region" description="Low complexity" evidence="8">
    <location>
        <begin position="973"/>
        <end position="986"/>
    </location>
</feature>
<evidence type="ECO:0000313" key="12">
    <source>
        <dbReference type="EMBL" id="CEM46187.1"/>
    </source>
</evidence>
<dbReference type="PANTHER" id="PTHR12064:SF97">
    <property type="entry name" value="METAL TRANSPORTER CNNM-5"/>
    <property type="match status" value="1"/>
</dbReference>
<dbReference type="AlphaFoldDB" id="A0A0G4HPN7"/>
<dbReference type="SUPFAM" id="SSF54631">
    <property type="entry name" value="CBS-domain pair"/>
    <property type="match status" value="1"/>
</dbReference>
<dbReference type="InterPro" id="IPR044751">
    <property type="entry name" value="Ion_transp-like_CBS"/>
</dbReference>
<evidence type="ECO:0000256" key="9">
    <source>
        <dbReference type="SAM" id="Phobius"/>
    </source>
</evidence>
<feature type="compositionally biased region" description="Low complexity" evidence="8">
    <location>
        <begin position="758"/>
        <end position="770"/>
    </location>
</feature>
<evidence type="ECO:0000256" key="6">
    <source>
        <dbReference type="PROSITE-ProRule" id="PRU00703"/>
    </source>
</evidence>
<evidence type="ECO:0000256" key="4">
    <source>
        <dbReference type="ARBA" id="ARBA00022989"/>
    </source>
</evidence>
<feature type="compositionally biased region" description="Basic and acidic residues" evidence="8">
    <location>
        <begin position="129"/>
        <end position="147"/>
    </location>
</feature>
<accession>A0A0G4HPN7</accession>
<dbReference type="VEuPathDB" id="CryptoDB:Cvel_7802"/>
<protein>
    <recommendedName>
        <fullName evidence="13">CNNM transmembrane domain-containing protein</fullName>
    </recommendedName>
</protein>
<feature type="transmembrane region" description="Helical" evidence="9">
    <location>
        <begin position="337"/>
        <end position="358"/>
    </location>
</feature>
<dbReference type="InterPro" id="IPR046342">
    <property type="entry name" value="CBS_dom_sf"/>
</dbReference>
<dbReference type="EMBL" id="CDMZ01003391">
    <property type="protein sequence ID" value="CEM46187.1"/>
    <property type="molecule type" value="Genomic_DNA"/>
</dbReference>
<dbReference type="GO" id="GO:0030026">
    <property type="term" value="P:intracellular manganese ion homeostasis"/>
    <property type="evidence" value="ECO:0007669"/>
    <property type="project" value="TreeGrafter"/>
</dbReference>
<evidence type="ECO:0000256" key="2">
    <source>
        <dbReference type="ARBA" id="ARBA00022692"/>
    </source>
</evidence>
<feature type="region of interest" description="Disordered" evidence="8">
    <location>
        <begin position="108"/>
        <end position="271"/>
    </location>
</feature>
<feature type="transmembrane region" description="Helical" evidence="9">
    <location>
        <begin position="394"/>
        <end position="415"/>
    </location>
</feature>
<reference evidence="12" key="1">
    <citation type="submission" date="2014-11" db="EMBL/GenBank/DDBJ databases">
        <authorList>
            <person name="Otto D Thomas"/>
            <person name="Naeem Raeece"/>
        </authorList>
    </citation>
    <scope>NUCLEOTIDE SEQUENCE</scope>
</reference>
<proteinExistence type="predicted"/>
<feature type="compositionally biased region" description="Basic and acidic residues" evidence="8">
    <location>
        <begin position="1007"/>
        <end position="1020"/>
    </location>
</feature>
<dbReference type="Gene3D" id="3.10.580.10">
    <property type="entry name" value="CBS-domain"/>
    <property type="match status" value="1"/>
</dbReference>
<sequence>MGSVNSHYHLHQQRGLSVLQREGVSDAASQGILLGSVQVPSLDSAETSLECGDSLVEGTLRTCRTTGDNSVETSGRGDGGTTRAEADTREIAEGLELYSRPLKHGHLWASHSGEGDAETVIPEEEEEVEGSRQTDGDFSRSNDETGRGVELPTRSAEFLRSSRISTETSDSQAPLPLNPSGHSVELLHRPGTRTSTSKPLSASGATSSSSADTTAPLGPPAAPSQATSATPHTGDLPVASSNQKAAVGEKSDTPDTPPEENGGDEGGDDEHIKPQSPAFYLYIGICVFLLIFAGLMSGLTVGLMSIDPLQMRILESEGTDVQKAQAKRVSSLIHNHHLLLVTLLLCNAAAMEALPIFLDRLVPAWIAIVLSVTGVLFVGEVLPQALCTGKYQLAIGASAAPLVWCVIFVTFFISWPLAKLLDFCLGVHNDSYWERSHLKALIRLHGLENRAAGGDGSGEGLDALERDEVLVIEGALDLAKKNVEAIMVPIGDVYMLEWETRLTTEILTDLVRAGHSRVPVYRGRRENVVGVLLSKQLIVIDPNAGHPVKDFVHTNPIVASPDASIYDTLNRFQVGLSHICLISRESEEYAKALEEREDVPEHCNLLGIVTLEDVIEELIQEPIFDEFDPRDPSTGRVTLLDLPKKLQEKRTTAQRKRSLERHSAGIVSVAEGEAAAAEANAPSSLSQAPPRVATSLRERRSGERPSQQSSQGGVRVHLLDRKSRPVPPLPLGPSAKVVPGGAAASASGALQDEEGQRGSTATAVSASAPAVPAGVATSANLTPITVSTPQPDGTGKLMPTHIPVQAPAQGTAATVSVPRPQFGIPVLPSNELIRQRKPHRSFRRTRSNAGLGEGGESLAAVIANSLVPPNSQMEFELAPKETASSIAANGGRPLDLPSRSKHLSDMHIMAGRGRDGDGRLPRHTEEETPDDSAASSKTPKLPHHTASGECTHPLLLAGGPRIPNRKQSGGLPSRQVYSGQSVGSSSPDRGGQEVRSAGTSKNSNSRVKSDVEKPKEGRGAEDEDEEFAYRRMED</sequence>
<feature type="transmembrane region" description="Helical" evidence="9">
    <location>
        <begin position="364"/>
        <end position="382"/>
    </location>
</feature>
<feature type="compositionally biased region" description="Low complexity" evidence="8">
    <location>
        <begin position="201"/>
        <end position="215"/>
    </location>
</feature>
<keyword evidence="3" id="KW-0677">Repeat</keyword>
<name>A0A0G4HPN7_9ALVE</name>
<keyword evidence="6" id="KW-0129">CBS domain</keyword>